<dbReference type="RefSeq" id="XP_009172008.1">
    <property type="nucleotide sequence ID" value="XM_009173744.1"/>
</dbReference>
<gene>
    <name evidence="1" type="ORF">T265_08050</name>
</gene>
<dbReference type="CTD" id="20322229"/>
<dbReference type="Proteomes" id="UP000054324">
    <property type="component" value="Unassembled WGS sequence"/>
</dbReference>
<dbReference type="Pfam" id="PF13516">
    <property type="entry name" value="LRR_6"/>
    <property type="match status" value="1"/>
</dbReference>
<organism evidence="1 2">
    <name type="scientific">Opisthorchis viverrini</name>
    <name type="common">Southeast Asian liver fluke</name>
    <dbReference type="NCBI Taxonomy" id="6198"/>
    <lineage>
        <taxon>Eukaryota</taxon>
        <taxon>Metazoa</taxon>
        <taxon>Spiralia</taxon>
        <taxon>Lophotrochozoa</taxon>
        <taxon>Platyhelminthes</taxon>
        <taxon>Trematoda</taxon>
        <taxon>Digenea</taxon>
        <taxon>Opisthorchiida</taxon>
        <taxon>Opisthorchiata</taxon>
        <taxon>Opisthorchiidae</taxon>
        <taxon>Opisthorchis</taxon>
    </lineage>
</organism>
<evidence type="ECO:0000313" key="1">
    <source>
        <dbReference type="EMBL" id="KER24258.1"/>
    </source>
</evidence>
<dbReference type="InterPro" id="IPR001611">
    <property type="entry name" value="Leu-rich_rpt"/>
</dbReference>
<name>A0A074ZAW5_OPIVI</name>
<dbReference type="GeneID" id="20322229"/>
<dbReference type="OrthoDB" id="120976at2759"/>
<evidence type="ECO:0000313" key="2">
    <source>
        <dbReference type="Proteomes" id="UP000054324"/>
    </source>
</evidence>
<dbReference type="KEGG" id="ovi:T265_08050"/>
<proteinExistence type="predicted"/>
<sequence>MVKKTGRLTQRSTDKLENIQSTFNEGEGLLPTGKDFETSEMSGRFEEDYQMICLKKGLQNFPIVERLGIANAPCIKRLKSSKSGSSVNSTRENSQTSYDILATSEIVPTTFNTVPEEKFFTPKIQILVEVPDKTETVTEVYMRGELSPPSTNSSGWNMTDVTLEVILNCCSVTSKLHTLNFWSAGLTAEQVAQLARFLATNTHVKCLAIDANESLNEDSFASLIQDEGSLEQLRLRHCRLGPAEAKQIAARLGTTKSANTTLLRLDLSGNRIGDTGAVYIAQASHCLSMSRNKSRAVVTHENLIRFKEH</sequence>
<dbReference type="PANTHER" id="PTHR46984:SF1">
    <property type="entry name" value="LEUCINE-RICH REPEAT-CONTAINING PROTEIN 71"/>
    <property type="match status" value="1"/>
</dbReference>
<dbReference type="SUPFAM" id="SSF52047">
    <property type="entry name" value="RNI-like"/>
    <property type="match status" value="1"/>
</dbReference>
<protein>
    <submittedName>
        <fullName evidence="1">Uncharacterized protein</fullName>
    </submittedName>
</protein>
<dbReference type="EMBL" id="KL596817">
    <property type="protein sequence ID" value="KER24258.1"/>
    <property type="molecule type" value="Genomic_DNA"/>
</dbReference>
<dbReference type="AlphaFoldDB" id="A0A074ZAW5"/>
<dbReference type="InterPro" id="IPR053040">
    <property type="entry name" value="LRR-containing_protein_71"/>
</dbReference>
<accession>A0A074ZAW5</accession>
<reference evidence="1 2" key="1">
    <citation type="submission" date="2013-11" db="EMBL/GenBank/DDBJ databases">
        <title>Opisthorchis viverrini - life in the bile duct.</title>
        <authorList>
            <person name="Young N.D."/>
            <person name="Nagarajan N."/>
            <person name="Lin S.J."/>
            <person name="Korhonen P.K."/>
            <person name="Jex A.R."/>
            <person name="Hall R.S."/>
            <person name="Safavi-Hemami H."/>
            <person name="Kaewkong W."/>
            <person name="Bertrand D."/>
            <person name="Gao S."/>
            <person name="Seet Q."/>
            <person name="Wongkham S."/>
            <person name="Teh B.T."/>
            <person name="Wongkham C."/>
            <person name="Intapan P.M."/>
            <person name="Maleewong W."/>
            <person name="Yang X."/>
            <person name="Hu M."/>
            <person name="Wang Z."/>
            <person name="Hofmann A."/>
            <person name="Sternberg P.W."/>
            <person name="Tan P."/>
            <person name="Wang J."/>
            <person name="Gasser R.B."/>
        </authorList>
    </citation>
    <scope>NUCLEOTIDE SEQUENCE [LARGE SCALE GENOMIC DNA]</scope>
</reference>
<dbReference type="InterPro" id="IPR032675">
    <property type="entry name" value="LRR_dom_sf"/>
</dbReference>
<keyword evidence="2" id="KW-1185">Reference proteome</keyword>
<dbReference type="Gene3D" id="3.80.10.10">
    <property type="entry name" value="Ribonuclease Inhibitor"/>
    <property type="match status" value="1"/>
</dbReference>
<dbReference type="STRING" id="6198.A0A074ZAW5"/>
<dbReference type="PANTHER" id="PTHR46984">
    <property type="entry name" value="LEUCINE-RICH REPEAT-CONTAINING PROTEIN 71"/>
    <property type="match status" value="1"/>
</dbReference>
<dbReference type="SMART" id="SM00368">
    <property type="entry name" value="LRR_RI"/>
    <property type="match status" value="3"/>
</dbReference>